<name>A0A8H6RP85_9PEZI</name>
<proteinExistence type="predicted"/>
<dbReference type="OrthoDB" id="10491862at2759"/>
<keyword evidence="4" id="KW-1185">Reference proteome</keyword>
<dbReference type="EMBL" id="JABCIY010000056">
    <property type="protein sequence ID" value="KAF7194657.1"/>
    <property type="molecule type" value="Genomic_DNA"/>
</dbReference>
<dbReference type="Proteomes" id="UP000660729">
    <property type="component" value="Unassembled WGS sequence"/>
</dbReference>
<organism evidence="3 4">
    <name type="scientific">Pseudocercospora fuligena</name>
    <dbReference type="NCBI Taxonomy" id="685502"/>
    <lineage>
        <taxon>Eukaryota</taxon>
        <taxon>Fungi</taxon>
        <taxon>Dikarya</taxon>
        <taxon>Ascomycota</taxon>
        <taxon>Pezizomycotina</taxon>
        <taxon>Dothideomycetes</taxon>
        <taxon>Dothideomycetidae</taxon>
        <taxon>Mycosphaerellales</taxon>
        <taxon>Mycosphaerellaceae</taxon>
        <taxon>Pseudocercospora</taxon>
    </lineage>
</organism>
<evidence type="ECO:0008006" key="5">
    <source>
        <dbReference type="Google" id="ProtNLM"/>
    </source>
</evidence>
<accession>A0A8H6RP85</accession>
<reference evidence="3" key="1">
    <citation type="submission" date="2020-04" db="EMBL/GenBank/DDBJ databases">
        <title>Draft genome resource of the tomato pathogen Pseudocercospora fuligena.</title>
        <authorList>
            <person name="Zaccaron A."/>
        </authorList>
    </citation>
    <scope>NUCLEOTIDE SEQUENCE</scope>
    <source>
        <strain evidence="3">PF001</strain>
    </source>
</reference>
<evidence type="ECO:0000256" key="1">
    <source>
        <dbReference type="SAM" id="MobiDB-lite"/>
    </source>
</evidence>
<dbReference type="AlphaFoldDB" id="A0A8H6RP85"/>
<feature type="signal peptide" evidence="2">
    <location>
        <begin position="1"/>
        <end position="18"/>
    </location>
</feature>
<evidence type="ECO:0000313" key="3">
    <source>
        <dbReference type="EMBL" id="KAF7194657.1"/>
    </source>
</evidence>
<protein>
    <recommendedName>
        <fullName evidence="5">Transmembrane protein</fullName>
    </recommendedName>
</protein>
<keyword evidence="2" id="KW-0732">Signal</keyword>
<comment type="caution">
    <text evidence="3">The sequence shown here is derived from an EMBL/GenBank/DDBJ whole genome shotgun (WGS) entry which is preliminary data.</text>
</comment>
<feature type="compositionally biased region" description="Basic and acidic residues" evidence="1">
    <location>
        <begin position="74"/>
        <end position="88"/>
    </location>
</feature>
<gene>
    <name evidence="3" type="ORF">HII31_03919</name>
</gene>
<evidence type="ECO:0000313" key="4">
    <source>
        <dbReference type="Proteomes" id="UP000660729"/>
    </source>
</evidence>
<feature type="region of interest" description="Disordered" evidence="1">
    <location>
        <begin position="42"/>
        <end position="88"/>
    </location>
</feature>
<evidence type="ECO:0000256" key="2">
    <source>
        <dbReference type="SAM" id="SignalP"/>
    </source>
</evidence>
<sequence>MHPLIIIVSLHAASNVLAMPNPVAEPNALALPHALPMIEEIDGSDKHKKHKQKQNEEDIGDEEEQKSTKHKHKQHDDHDDDDSKKDSVSDEDFSFHLPKCPTSTLNLAGWCGGCRRLETCLGTLGFLTASCLFGSVTIGGVLSCFGSVGFATGEWNYCVDGVSMDLSDATQMRYVGVQGMVRQRFP</sequence>
<feature type="chain" id="PRO_5035003348" description="Transmembrane protein" evidence="2">
    <location>
        <begin position="19"/>
        <end position="186"/>
    </location>
</feature>